<proteinExistence type="predicted"/>
<sequence>MISRVLSGKLIPANFASNRITRKRPLQQKPVRQTINIPKSLTERGSHRNAFACGSETLAFVSDSKAEMPTLIASSTTVLRPISSLEKQQLERQQFKYLERCPLGFCIKLKSALQNLQNGHLMDLQT</sequence>
<keyword evidence="2" id="KW-1185">Reference proteome</keyword>
<organism evidence="1 2">
    <name type="scientific">Caerostris darwini</name>
    <dbReference type="NCBI Taxonomy" id="1538125"/>
    <lineage>
        <taxon>Eukaryota</taxon>
        <taxon>Metazoa</taxon>
        <taxon>Ecdysozoa</taxon>
        <taxon>Arthropoda</taxon>
        <taxon>Chelicerata</taxon>
        <taxon>Arachnida</taxon>
        <taxon>Araneae</taxon>
        <taxon>Araneomorphae</taxon>
        <taxon>Entelegynae</taxon>
        <taxon>Araneoidea</taxon>
        <taxon>Araneidae</taxon>
        <taxon>Caerostris</taxon>
    </lineage>
</organism>
<evidence type="ECO:0000313" key="2">
    <source>
        <dbReference type="Proteomes" id="UP001054837"/>
    </source>
</evidence>
<name>A0AAV4P063_9ARAC</name>
<comment type="caution">
    <text evidence="1">The sequence shown here is derived from an EMBL/GenBank/DDBJ whole genome shotgun (WGS) entry which is preliminary data.</text>
</comment>
<dbReference type="EMBL" id="BPLQ01002209">
    <property type="protein sequence ID" value="GIX89978.1"/>
    <property type="molecule type" value="Genomic_DNA"/>
</dbReference>
<accession>A0AAV4P063</accession>
<gene>
    <name evidence="1" type="ORF">CDAR_307121</name>
</gene>
<evidence type="ECO:0000313" key="1">
    <source>
        <dbReference type="EMBL" id="GIX89978.1"/>
    </source>
</evidence>
<dbReference type="AlphaFoldDB" id="A0AAV4P063"/>
<protein>
    <submittedName>
        <fullName evidence="1">Uncharacterized protein</fullName>
    </submittedName>
</protein>
<reference evidence="1 2" key="1">
    <citation type="submission" date="2021-06" db="EMBL/GenBank/DDBJ databases">
        <title>Caerostris darwini draft genome.</title>
        <authorList>
            <person name="Kono N."/>
            <person name="Arakawa K."/>
        </authorList>
    </citation>
    <scope>NUCLEOTIDE SEQUENCE [LARGE SCALE GENOMIC DNA]</scope>
</reference>
<dbReference type="Proteomes" id="UP001054837">
    <property type="component" value="Unassembled WGS sequence"/>
</dbReference>